<dbReference type="NCBIfam" id="NF002956">
    <property type="entry name" value="PRK03612.1"/>
    <property type="match status" value="1"/>
</dbReference>
<dbReference type="PANTHER" id="PTHR43317">
    <property type="entry name" value="THERMOSPERMINE SYNTHASE ACAULIS5"/>
    <property type="match status" value="1"/>
</dbReference>
<organism evidence="9 10">
    <name type="scientific">Fibrella aestuarina BUZ 2</name>
    <dbReference type="NCBI Taxonomy" id="1166018"/>
    <lineage>
        <taxon>Bacteria</taxon>
        <taxon>Pseudomonadati</taxon>
        <taxon>Bacteroidota</taxon>
        <taxon>Cytophagia</taxon>
        <taxon>Cytophagales</taxon>
        <taxon>Spirosomataceae</taxon>
        <taxon>Fibrella</taxon>
    </lineage>
</organism>
<feature type="binding site" evidence="5">
    <location>
        <position position="259"/>
    </location>
    <ligand>
        <name>S-methyl-5'-thioadenosine</name>
        <dbReference type="ChEBI" id="CHEBI:17509"/>
    </ligand>
</feature>
<dbReference type="PROSITE" id="PS01330">
    <property type="entry name" value="PABS_1"/>
    <property type="match status" value="1"/>
</dbReference>
<feature type="binding site" evidence="5">
    <location>
        <position position="289"/>
    </location>
    <ligand>
        <name>spermidine</name>
        <dbReference type="ChEBI" id="CHEBI:57834"/>
    </ligand>
</feature>
<comment type="subunit">
    <text evidence="5">Homodimer or homotetramer.</text>
</comment>
<feature type="binding site" evidence="5">
    <location>
        <position position="333"/>
    </location>
    <ligand>
        <name>S-methyl-5'-thioadenosine</name>
        <dbReference type="ChEBI" id="CHEBI:17509"/>
    </ligand>
</feature>
<dbReference type="InterPro" id="IPR029063">
    <property type="entry name" value="SAM-dependent_MTases_sf"/>
</dbReference>
<dbReference type="FunFam" id="3.40.50.150:FF:000088">
    <property type="entry name" value="Polyamine aminopropyltransferase"/>
    <property type="match status" value="1"/>
</dbReference>
<dbReference type="Pfam" id="PF01564">
    <property type="entry name" value="Spermine_synth"/>
    <property type="match status" value="1"/>
</dbReference>
<keyword evidence="10" id="KW-1185">Reference proteome</keyword>
<comment type="subcellular location">
    <subcellularLocation>
        <location evidence="5">Cell membrane</location>
        <topology evidence="5">Multi-pass membrane protein</topology>
    </subcellularLocation>
</comment>
<name>I0KG55_9BACT</name>
<dbReference type="KEGG" id="fae:FAES_5109"/>
<dbReference type="InterPro" id="IPR030374">
    <property type="entry name" value="PABS"/>
</dbReference>
<dbReference type="CDD" id="cd02440">
    <property type="entry name" value="AdoMet_MTases"/>
    <property type="match status" value="1"/>
</dbReference>
<evidence type="ECO:0000256" key="5">
    <source>
        <dbReference type="HAMAP-Rule" id="MF_00198"/>
    </source>
</evidence>
<keyword evidence="5" id="KW-1133">Transmembrane helix</keyword>
<evidence type="ECO:0000256" key="6">
    <source>
        <dbReference type="PROSITE-ProRule" id="PRU00354"/>
    </source>
</evidence>
<feature type="region of interest" description="Disordered" evidence="7">
    <location>
        <begin position="1"/>
        <end position="20"/>
    </location>
</feature>
<feature type="transmembrane region" description="Helical" evidence="5">
    <location>
        <begin position="184"/>
        <end position="204"/>
    </location>
</feature>
<gene>
    <name evidence="5 9" type="primary">speE</name>
    <name evidence="9" type="ORF">FAES_5109</name>
</gene>
<keyword evidence="5" id="KW-1003">Cell membrane</keyword>
<evidence type="ECO:0000256" key="3">
    <source>
        <dbReference type="ARBA" id="ARBA00023066"/>
    </source>
</evidence>
<reference evidence="9 10" key="1">
    <citation type="journal article" date="2012" name="J. Bacteriol.">
        <title>Genome Sequence of Fibrella aestuarina BUZ 2T, a Filamentous Marine Bacterium.</title>
        <authorList>
            <person name="Filippini M."/>
            <person name="Qi W."/>
            <person name="Blom J."/>
            <person name="Goesmann A."/>
            <person name="Smits T.H."/>
            <person name="Bagheri H.C."/>
        </authorList>
    </citation>
    <scope>NUCLEOTIDE SEQUENCE [LARGE SCALE GENOMIC DNA]</scope>
    <source>
        <strain evidence="10">BUZ 2T</strain>
    </source>
</reference>
<keyword evidence="3 5" id="KW-0745">Spermidine biosynthesis</keyword>
<dbReference type="STRING" id="1166018.FAES_5109"/>
<evidence type="ECO:0000256" key="2">
    <source>
        <dbReference type="ARBA" id="ARBA00022679"/>
    </source>
</evidence>
<comment type="function">
    <text evidence="5">Catalyzes the irreversible transfer of a propylamine group from the amino donor S-adenosylmethioninamine (decarboxy-AdoMet) to putrescine (1,4-diaminobutane) to yield spermidine.</text>
</comment>
<comment type="similarity">
    <text evidence="1 5">Belongs to the spermidine/spermine synthase family.</text>
</comment>
<dbReference type="eggNOG" id="COG4262">
    <property type="taxonomic scope" value="Bacteria"/>
</dbReference>
<keyword evidence="2 5" id="KW-0808">Transferase</keyword>
<dbReference type="PATRIC" id="fig|1166018.3.peg.2084"/>
<dbReference type="SUPFAM" id="SSF53335">
    <property type="entry name" value="S-adenosyl-L-methionine-dependent methyltransferases"/>
    <property type="match status" value="1"/>
</dbReference>
<dbReference type="HOGENOM" id="CLU_034289_1_0_10"/>
<feature type="transmembrane region" description="Helical" evidence="5">
    <location>
        <begin position="62"/>
        <end position="80"/>
    </location>
</feature>
<dbReference type="Gene3D" id="3.40.50.150">
    <property type="entry name" value="Vaccinia Virus protein VP39"/>
    <property type="match status" value="1"/>
</dbReference>
<dbReference type="PROSITE" id="PS51006">
    <property type="entry name" value="PABS_2"/>
    <property type="match status" value="1"/>
</dbReference>
<dbReference type="AlphaFoldDB" id="I0KG55"/>
<protein>
    <recommendedName>
        <fullName evidence="5">Polyamine aminopropyltransferase</fullName>
    </recommendedName>
    <alternativeName>
        <fullName evidence="5">Putrescine aminopropyltransferase</fullName>
        <shortName evidence="5">PAPT</shortName>
    </alternativeName>
    <alternativeName>
        <fullName evidence="5">Spermidine synthase</fullName>
        <shortName evidence="5">SPDS</shortName>
        <shortName evidence="5">SPDSY</shortName>
        <ecNumber evidence="5">2.5.1.16</ecNumber>
    </alternativeName>
</protein>
<keyword evidence="5" id="KW-0472">Membrane</keyword>
<feature type="binding site" evidence="5">
    <location>
        <begin position="367"/>
        <end position="368"/>
    </location>
    <ligand>
        <name>S-methyl-5'-thioadenosine</name>
        <dbReference type="ChEBI" id="CHEBI:17509"/>
    </ligand>
</feature>
<feature type="active site" description="Proton acceptor" evidence="5 6">
    <location>
        <position position="385"/>
    </location>
</feature>
<dbReference type="PANTHER" id="PTHR43317:SF1">
    <property type="entry name" value="THERMOSPERMINE SYNTHASE ACAULIS5"/>
    <property type="match status" value="1"/>
</dbReference>
<dbReference type="RefSeq" id="WP_015334207.1">
    <property type="nucleotide sequence ID" value="NC_020054.1"/>
</dbReference>
<feature type="transmembrane region" description="Helical" evidence="5">
    <location>
        <begin position="122"/>
        <end position="143"/>
    </location>
</feature>
<evidence type="ECO:0000256" key="4">
    <source>
        <dbReference type="ARBA" id="ARBA00023115"/>
    </source>
</evidence>
<keyword evidence="5" id="KW-0812">Transmembrane</keyword>
<dbReference type="HAMAP" id="MF_00198">
    <property type="entry name" value="Spermidine_synth"/>
    <property type="match status" value="1"/>
</dbReference>
<feature type="binding site" evidence="5">
    <location>
        <position position="313"/>
    </location>
    <ligand>
        <name>spermidine</name>
        <dbReference type="ChEBI" id="CHEBI:57834"/>
    </ligand>
</feature>
<dbReference type="InterPro" id="IPR030373">
    <property type="entry name" value="PABS_CS"/>
</dbReference>
<dbReference type="GO" id="GO:0010487">
    <property type="term" value="F:thermospermine synthase activity"/>
    <property type="evidence" value="ECO:0007669"/>
    <property type="project" value="UniProtKB-ARBA"/>
</dbReference>
<evidence type="ECO:0000259" key="8">
    <source>
        <dbReference type="PROSITE" id="PS51006"/>
    </source>
</evidence>
<evidence type="ECO:0000313" key="10">
    <source>
        <dbReference type="Proteomes" id="UP000011058"/>
    </source>
</evidence>
<dbReference type="EC" id="2.5.1.16" evidence="5"/>
<dbReference type="NCBIfam" id="NF037959">
    <property type="entry name" value="MFS_SpdSyn"/>
    <property type="match status" value="1"/>
</dbReference>
<feature type="transmembrane region" description="Helical" evidence="5">
    <location>
        <begin position="155"/>
        <end position="178"/>
    </location>
</feature>
<accession>I0KG55</accession>
<evidence type="ECO:0000256" key="7">
    <source>
        <dbReference type="SAM" id="MobiDB-lite"/>
    </source>
</evidence>
<sequence length="530" mass="59348">MVDPAPPSGVSERSTTPPARRLAPPRQWLLLLAVFVIATCGLIYELIAGTLASYLLGDSVTQFSTIIGVYLFSMGIGSWLSKFVEGNLLRWFIRVELLVGLVGGFSAPLLFVLFEYVASFRLMLYSLVGLTGILVGLEIPLLMRILEDQLSFKELVSKVFTFDYIGALLASLIFPLVLVPYLGLVRSSVLFGLLNVGVAGYLLAQFAETRPYRRSMGTAVVLAALALLVAFIGADRIVTFAETATFRDTVIFSKNTPYQRLVLTRNAHEMRLYLNGNLQFSSVDEYRYHEALVHPAMRHLPQASRVLVLGGGDGLAVRELLRYPHLRQIDLVDLDPAMTRLFRQNSMLTTLNANALNHPKVRVWNADAYNWVRTDTTRYDLIVMDFPDPSNYSVGKLYSTAFYRELPRLLRPGGRMVVQSTSPFMGRRSFWCIVHTLQAAGFQTQPYHAYVPSFGEWGYVLAYPSTGNVPDEPFARAAGTLPAGLRYVNAQTLGEMGNFPPDMAELPTDVNRLNNQVLVRYFEEDWGKWQ</sequence>
<feature type="transmembrane region" description="Helical" evidence="5">
    <location>
        <begin position="216"/>
        <end position="234"/>
    </location>
</feature>
<proteinExistence type="inferred from homology"/>
<dbReference type="Proteomes" id="UP000011058">
    <property type="component" value="Chromosome"/>
</dbReference>
<dbReference type="OrthoDB" id="9793120at2"/>
<comment type="caution">
    <text evidence="5">Lacks conserved residue(s) required for the propagation of feature annotation.</text>
</comment>
<dbReference type="InterPro" id="IPR001045">
    <property type="entry name" value="Spermi_synthase"/>
</dbReference>
<feature type="transmembrane region" description="Helical" evidence="5">
    <location>
        <begin position="28"/>
        <end position="56"/>
    </location>
</feature>
<feature type="domain" description="PABS" evidence="8">
    <location>
        <begin position="235"/>
        <end position="464"/>
    </location>
</feature>
<dbReference type="GO" id="GO:0004766">
    <property type="term" value="F:spermidine synthase activity"/>
    <property type="evidence" value="ECO:0007669"/>
    <property type="project" value="UniProtKB-UniRule"/>
</dbReference>
<dbReference type="GO" id="GO:0008295">
    <property type="term" value="P:spermidine biosynthetic process"/>
    <property type="evidence" value="ECO:0007669"/>
    <property type="project" value="UniProtKB-UniRule"/>
</dbReference>
<dbReference type="EMBL" id="HE796683">
    <property type="protein sequence ID" value="CCH03108.1"/>
    <property type="molecule type" value="Genomic_DNA"/>
</dbReference>
<comment type="pathway">
    <text evidence="5">Amine and polyamine biosynthesis; spermidine biosynthesis; spermidine from putrescine: step 1/1.</text>
</comment>
<keyword evidence="4 5" id="KW-0620">Polyamine biosynthesis</keyword>
<dbReference type="UniPathway" id="UPA00248">
    <property type="reaction ID" value="UER00314"/>
</dbReference>
<comment type="catalytic activity">
    <reaction evidence="5">
        <text>S-adenosyl 3-(methylsulfanyl)propylamine + putrescine = S-methyl-5'-thioadenosine + spermidine + H(+)</text>
        <dbReference type="Rhea" id="RHEA:12721"/>
        <dbReference type="ChEBI" id="CHEBI:15378"/>
        <dbReference type="ChEBI" id="CHEBI:17509"/>
        <dbReference type="ChEBI" id="CHEBI:57443"/>
        <dbReference type="ChEBI" id="CHEBI:57834"/>
        <dbReference type="ChEBI" id="CHEBI:326268"/>
        <dbReference type="EC" id="2.5.1.16"/>
    </reaction>
</comment>
<dbReference type="GO" id="GO:0005886">
    <property type="term" value="C:plasma membrane"/>
    <property type="evidence" value="ECO:0007669"/>
    <property type="project" value="UniProtKB-SubCell"/>
</dbReference>
<evidence type="ECO:0000256" key="1">
    <source>
        <dbReference type="ARBA" id="ARBA00007867"/>
    </source>
</evidence>
<feature type="transmembrane region" description="Helical" evidence="5">
    <location>
        <begin position="92"/>
        <end position="116"/>
    </location>
</feature>
<evidence type="ECO:0000313" key="9">
    <source>
        <dbReference type="EMBL" id="CCH03108.1"/>
    </source>
</evidence>